<comment type="function">
    <text evidence="33">Hydro-lyase catalyzing the first step of the transsulfuration pathway, where the hydroxyl group of L-serine is displaced by L-homocysteine in a beta-replacement reaction to form L-cystathionine, the precursor of L-cysteine. This catabolic route allows the elimination of L-methionine and the toxic metabolite L-homocysteine. Also involved in the production of hydrogen sulfide, a gasotransmitter with signaling and cytoprotective effects on neurons.</text>
</comment>
<dbReference type="InterPro" id="IPR046342">
    <property type="entry name" value="CBS_dom_sf"/>
</dbReference>
<protein>
    <recommendedName>
        <fullName evidence="32 38">Cystathionine beta-synthase</fullName>
        <ecNumber evidence="9 38">4.2.1.22</ecNumber>
    </recommendedName>
</protein>
<feature type="compositionally biased region" description="Low complexity" evidence="39">
    <location>
        <begin position="1058"/>
        <end position="1067"/>
    </location>
</feature>
<dbReference type="InterPro" id="IPR001926">
    <property type="entry name" value="TrpB-like_PALP"/>
</dbReference>
<keyword evidence="15" id="KW-0507">mRNA processing</keyword>
<comment type="catalytic activity">
    <reaction evidence="34 38">
        <text>L-homocysteine + L-serine = L,L-cystathionine + H2O</text>
        <dbReference type="Rhea" id="RHEA:10112"/>
        <dbReference type="ChEBI" id="CHEBI:15377"/>
        <dbReference type="ChEBI" id="CHEBI:33384"/>
        <dbReference type="ChEBI" id="CHEBI:58161"/>
        <dbReference type="ChEBI" id="CHEBI:58199"/>
        <dbReference type="EC" id="4.2.1.22"/>
    </reaction>
</comment>
<evidence type="ECO:0000256" key="3">
    <source>
        <dbReference type="ARBA" id="ARBA00004496"/>
    </source>
</evidence>
<keyword evidence="23" id="KW-0408">Iron</keyword>
<keyword evidence="24" id="KW-0805">Transcription regulation</keyword>
<evidence type="ECO:0000256" key="24">
    <source>
        <dbReference type="ARBA" id="ARBA00023015"/>
    </source>
</evidence>
<dbReference type="Gene3D" id="3.40.50.1100">
    <property type="match status" value="2"/>
</dbReference>
<keyword evidence="14" id="KW-0349">Heme</keyword>
<evidence type="ECO:0000256" key="25">
    <source>
        <dbReference type="ARBA" id="ARBA00023122"/>
    </source>
</evidence>
<feature type="compositionally biased region" description="Low complexity" evidence="39">
    <location>
        <begin position="1090"/>
        <end position="1100"/>
    </location>
</feature>
<dbReference type="Pfam" id="PF25580">
    <property type="entry name" value="TPR_Rlf"/>
    <property type="match status" value="1"/>
</dbReference>
<dbReference type="GO" id="GO:0019343">
    <property type="term" value="P:cysteine biosynthetic process via cystathionine"/>
    <property type="evidence" value="ECO:0007669"/>
    <property type="project" value="UniProtKB-UniRule"/>
</dbReference>
<dbReference type="InterPro" id="IPR003954">
    <property type="entry name" value="RRM_euk-type"/>
</dbReference>
<feature type="compositionally biased region" description="Low complexity" evidence="39">
    <location>
        <begin position="1254"/>
        <end position="1263"/>
    </location>
</feature>
<proteinExistence type="inferred from homology"/>
<evidence type="ECO:0000256" key="27">
    <source>
        <dbReference type="ARBA" id="ARBA00023163"/>
    </source>
</evidence>
<feature type="region of interest" description="Disordered" evidence="39">
    <location>
        <begin position="185"/>
        <end position="219"/>
    </location>
</feature>
<dbReference type="PANTHER" id="PTHR15507:SF16">
    <property type="entry name" value="ZINC FINGER PROTEIN 654"/>
    <property type="match status" value="1"/>
</dbReference>
<evidence type="ECO:0000256" key="29">
    <source>
        <dbReference type="ARBA" id="ARBA00023192"/>
    </source>
</evidence>
<evidence type="ECO:0000256" key="12">
    <source>
        <dbReference type="ARBA" id="ARBA00022553"/>
    </source>
</evidence>
<evidence type="ECO:0000256" key="39">
    <source>
        <dbReference type="SAM" id="MobiDB-lite"/>
    </source>
</evidence>
<dbReference type="GO" id="GO:0008270">
    <property type="term" value="F:zinc ion binding"/>
    <property type="evidence" value="ECO:0007669"/>
    <property type="project" value="UniProtKB-KW"/>
</dbReference>
<dbReference type="CDD" id="cd01561">
    <property type="entry name" value="CBS_like"/>
    <property type="match status" value="1"/>
</dbReference>
<dbReference type="CDD" id="cd12538">
    <property type="entry name" value="RRM_U2AF35"/>
    <property type="match status" value="1"/>
</dbReference>
<keyword evidence="18 37" id="KW-0863">Zinc-finger</keyword>
<evidence type="ECO:0000256" key="6">
    <source>
        <dbReference type="ARBA" id="ARBA00007103"/>
    </source>
</evidence>
<evidence type="ECO:0000256" key="10">
    <source>
        <dbReference type="ARBA" id="ARBA00022490"/>
    </source>
</evidence>
<dbReference type="GO" id="GO:0050667">
    <property type="term" value="P:homocysteine metabolic process"/>
    <property type="evidence" value="ECO:0007669"/>
    <property type="project" value="UniProtKB-ARBA"/>
</dbReference>
<feature type="region of interest" description="Disordered" evidence="39">
    <location>
        <begin position="1818"/>
        <end position="1852"/>
    </location>
</feature>
<keyword evidence="29 38" id="KW-0198">Cysteine biosynthesis</keyword>
<keyword evidence="44" id="KW-1185">Reference proteome</keyword>
<evidence type="ECO:0000256" key="20">
    <source>
        <dbReference type="ARBA" id="ARBA00022843"/>
    </source>
</evidence>
<feature type="domain" description="CBS" evidence="42">
    <location>
        <begin position="728"/>
        <end position="785"/>
    </location>
</feature>
<feature type="region of interest" description="Disordered" evidence="39">
    <location>
        <begin position="843"/>
        <end position="1345"/>
    </location>
</feature>
<evidence type="ECO:0000259" key="42">
    <source>
        <dbReference type="PROSITE" id="PS51371"/>
    </source>
</evidence>
<evidence type="ECO:0000256" key="7">
    <source>
        <dbReference type="ARBA" id="ARBA00010269"/>
    </source>
</evidence>
<evidence type="ECO:0000256" key="35">
    <source>
        <dbReference type="PROSITE-ProRule" id="PRU00176"/>
    </source>
</evidence>
<dbReference type="InterPro" id="IPR000644">
    <property type="entry name" value="CBS_dom"/>
</dbReference>
<keyword evidence="20" id="KW-0832">Ubl conjugation</keyword>
<feature type="region of interest" description="Disordered" evidence="39">
    <location>
        <begin position="316"/>
        <end position="338"/>
    </location>
</feature>
<evidence type="ECO:0000256" key="13">
    <source>
        <dbReference type="ARBA" id="ARBA00022605"/>
    </source>
</evidence>
<evidence type="ECO:0000256" key="11">
    <source>
        <dbReference type="ARBA" id="ARBA00022499"/>
    </source>
</evidence>
<feature type="compositionally biased region" description="Low complexity" evidence="39">
    <location>
        <begin position="872"/>
        <end position="881"/>
    </location>
</feature>
<feature type="compositionally biased region" description="Polar residues" evidence="39">
    <location>
        <begin position="1334"/>
        <end position="1344"/>
    </location>
</feature>
<evidence type="ECO:0000259" key="41">
    <source>
        <dbReference type="PROSITE" id="PS50103"/>
    </source>
</evidence>
<evidence type="ECO:0000256" key="31">
    <source>
        <dbReference type="ARBA" id="ARBA00023242"/>
    </source>
</evidence>
<comment type="cofactor">
    <cofactor evidence="1 38">
        <name>pyridoxal 5'-phosphate</name>
        <dbReference type="ChEBI" id="CHEBI:597326"/>
    </cofactor>
</comment>
<evidence type="ECO:0000256" key="30">
    <source>
        <dbReference type="ARBA" id="ARBA00023239"/>
    </source>
</evidence>
<keyword evidence="11" id="KW-1017">Isopeptide bond</keyword>
<dbReference type="SMART" id="SM00361">
    <property type="entry name" value="RRM_1"/>
    <property type="match status" value="1"/>
</dbReference>
<dbReference type="InterPro" id="IPR046353">
    <property type="entry name" value="CBS_C"/>
</dbReference>
<evidence type="ECO:0000313" key="44">
    <source>
        <dbReference type="Proteomes" id="UP001497482"/>
    </source>
</evidence>
<dbReference type="PROSITE" id="PS51371">
    <property type="entry name" value="CBS"/>
    <property type="match status" value="1"/>
</dbReference>
<evidence type="ECO:0000313" key="43">
    <source>
        <dbReference type="EMBL" id="CAL1598426.1"/>
    </source>
</evidence>
<feature type="zinc finger region" description="C3H1-type" evidence="37">
    <location>
        <begin position="12"/>
        <end position="40"/>
    </location>
</feature>
<evidence type="ECO:0000256" key="5">
    <source>
        <dbReference type="ARBA" id="ARBA00006991"/>
    </source>
</evidence>
<comment type="pathway">
    <text evidence="4">Amino-acid biosynthesis; L-cysteine biosynthesis; L-cysteine from L-homocysteine and L-serine: step 1/2.</text>
</comment>
<evidence type="ECO:0000256" key="28">
    <source>
        <dbReference type="ARBA" id="ARBA00023187"/>
    </source>
</evidence>
<feature type="compositionally biased region" description="Low complexity" evidence="39">
    <location>
        <begin position="923"/>
        <end position="933"/>
    </location>
</feature>
<dbReference type="SUPFAM" id="SSF53686">
    <property type="entry name" value="Tryptophan synthase beta subunit-like PLP-dependent enzymes"/>
    <property type="match status" value="1"/>
</dbReference>
<dbReference type="GO" id="GO:0089701">
    <property type="term" value="C:U2AF complex"/>
    <property type="evidence" value="ECO:0007669"/>
    <property type="project" value="InterPro"/>
</dbReference>
<evidence type="ECO:0000256" key="37">
    <source>
        <dbReference type="PROSITE-ProRule" id="PRU00723"/>
    </source>
</evidence>
<dbReference type="FunFam" id="3.30.70.330:FF:000055">
    <property type="entry name" value="Splicing factor U2AF 35 kDa subunit"/>
    <property type="match status" value="1"/>
</dbReference>
<organism evidence="43 44">
    <name type="scientific">Knipowitschia caucasica</name>
    <name type="common">Caucasian dwarf goby</name>
    <name type="synonym">Pomatoschistus caucasicus</name>
    <dbReference type="NCBI Taxonomy" id="637954"/>
    <lineage>
        <taxon>Eukaryota</taxon>
        <taxon>Metazoa</taxon>
        <taxon>Chordata</taxon>
        <taxon>Craniata</taxon>
        <taxon>Vertebrata</taxon>
        <taxon>Euteleostomi</taxon>
        <taxon>Actinopterygii</taxon>
        <taxon>Neopterygii</taxon>
        <taxon>Teleostei</taxon>
        <taxon>Neoteleostei</taxon>
        <taxon>Acanthomorphata</taxon>
        <taxon>Gobiaria</taxon>
        <taxon>Gobiiformes</taxon>
        <taxon>Gobioidei</taxon>
        <taxon>Gobiidae</taxon>
        <taxon>Gobiinae</taxon>
        <taxon>Knipowitschia</taxon>
    </lineage>
</organism>
<dbReference type="InterPro" id="IPR036052">
    <property type="entry name" value="TrpB-like_PALP_sf"/>
</dbReference>
<dbReference type="Proteomes" id="UP001497482">
    <property type="component" value="Chromosome 22"/>
</dbReference>
<evidence type="ECO:0000256" key="2">
    <source>
        <dbReference type="ARBA" id="ARBA00004123"/>
    </source>
</evidence>
<keyword evidence="28" id="KW-0508">mRNA splicing</keyword>
<evidence type="ECO:0000256" key="19">
    <source>
        <dbReference type="ARBA" id="ARBA00022833"/>
    </source>
</evidence>
<dbReference type="FunFam" id="3.10.580.10:FF:000014">
    <property type="entry name" value="Cystathionine beta-synthase"/>
    <property type="match status" value="1"/>
</dbReference>
<gene>
    <name evidence="43" type="ORF">KC01_LOCUS26811</name>
</gene>
<evidence type="ECO:0000256" key="14">
    <source>
        <dbReference type="ARBA" id="ARBA00022617"/>
    </source>
</evidence>
<dbReference type="InterPro" id="IPR009145">
    <property type="entry name" value="U2AF_small"/>
</dbReference>
<dbReference type="Gene3D" id="3.30.70.330">
    <property type="match status" value="1"/>
</dbReference>
<feature type="compositionally biased region" description="Low complexity" evidence="39">
    <location>
        <begin position="1037"/>
        <end position="1047"/>
    </location>
</feature>
<dbReference type="InterPro" id="IPR052251">
    <property type="entry name" value="GH-ZnFinger_Regulators"/>
</dbReference>
<dbReference type="Pfam" id="PF00291">
    <property type="entry name" value="PALP"/>
    <property type="match status" value="1"/>
</dbReference>
<feature type="compositionally biased region" description="Low complexity" evidence="39">
    <location>
        <begin position="1020"/>
        <end position="1029"/>
    </location>
</feature>
<evidence type="ECO:0000256" key="21">
    <source>
        <dbReference type="ARBA" id="ARBA00022884"/>
    </source>
</evidence>
<keyword evidence="10" id="KW-0963">Cytoplasm</keyword>
<dbReference type="NCBIfam" id="TIGR01137">
    <property type="entry name" value="cysta_beta"/>
    <property type="match status" value="1"/>
</dbReference>
<dbReference type="PANTHER" id="PTHR15507">
    <property type="entry name" value="ZINC FINGER PROTEIN RLF"/>
    <property type="match status" value="1"/>
</dbReference>
<name>A0AAV2L863_KNICA</name>
<keyword evidence="27" id="KW-0804">Transcription</keyword>
<evidence type="ECO:0000259" key="40">
    <source>
        <dbReference type="PROSITE" id="PS50102"/>
    </source>
</evidence>
<keyword evidence="22 38" id="KW-0663">Pyridoxal phosphate</keyword>
<dbReference type="GO" id="GO:0003677">
    <property type="term" value="F:DNA binding"/>
    <property type="evidence" value="ECO:0007669"/>
    <property type="project" value="UniProtKB-KW"/>
</dbReference>
<feature type="compositionally biased region" description="Basic and acidic residues" evidence="39">
    <location>
        <begin position="1280"/>
        <end position="1290"/>
    </location>
</feature>
<dbReference type="GO" id="GO:0004122">
    <property type="term" value="F:cystathionine beta-synthase activity"/>
    <property type="evidence" value="ECO:0007669"/>
    <property type="project" value="UniProtKB-UniRule"/>
</dbReference>
<dbReference type="SMART" id="SM00116">
    <property type="entry name" value="CBS"/>
    <property type="match status" value="1"/>
</dbReference>
<comment type="subunit">
    <text evidence="8">Homotetramer.</text>
</comment>
<dbReference type="Gene3D" id="3.10.580.10">
    <property type="entry name" value="CBS-domain"/>
    <property type="match status" value="1"/>
</dbReference>
<keyword evidence="12" id="KW-0597">Phosphoprotein</keyword>
<dbReference type="GO" id="GO:0000398">
    <property type="term" value="P:mRNA splicing, via spliceosome"/>
    <property type="evidence" value="ECO:0007669"/>
    <property type="project" value="InterPro"/>
</dbReference>
<evidence type="ECO:0000256" key="36">
    <source>
        <dbReference type="PROSITE-ProRule" id="PRU00703"/>
    </source>
</evidence>
<dbReference type="PROSITE" id="PS00901">
    <property type="entry name" value="CYS_SYNTHASE"/>
    <property type="match status" value="1"/>
</dbReference>
<evidence type="ECO:0000256" key="26">
    <source>
        <dbReference type="ARBA" id="ARBA00023125"/>
    </source>
</evidence>
<keyword evidence="17" id="KW-0677">Repeat</keyword>
<comment type="similarity">
    <text evidence="6 38">Belongs to the cysteine synthase/cystathionine beta-synthase family.</text>
</comment>
<keyword evidence="21 35" id="KW-0694">RNA-binding</keyword>
<feature type="domain" description="RRM" evidence="40">
    <location>
        <begin position="65"/>
        <end position="147"/>
    </location>
</feature>
<dbReference type="InterPro" id="IPR012677">
    <property type="entry name" value="Nucleotide-bd_a/b_plait_sf"/>
</dbReference>
<dbReference type="InterPro" id="IPR001216">
    <property type="entry name" value="P-phosphate_BS"/>
</dbReference>
<comment type="subcellular location">
    <subcellularLocation>
        <location evidence="3">Cytoplasm</location>
    </subcellularLocation>
    <subcellularLocation>
        <location evidence="2">Nucleus</location>
    </subcellularLocation>
</comment>
<feature type="zinc finger region" description="C3H1-type" evidence="37">
    <location>
        <begin position="149"/>
        <end position="176"/>
    </location>
</feature>
<evidence type="ECO:0000256" key="9">
    <source>
        <dbReference type="ARBA" id="ARBA00012041"/>
    </source>
</evidence>
<dbReference type="EMBL" id="OZ035844">
    <property type="protein sequence ID" value="CAL1598426.1"/>
    <property type="molecule type" value="Genomic_DNA"/>
</dbReference>
<sequence>MAEYLASIFGTEKDKVNCSFYFKIGACRHGDRCSRLHNKPTFSQTILIQNIYRNPQNSAQTADASRCAVSDVEMQEHYDEFFEEVFTEMEEKYGEVEEMNVCDNLGDHLVGNVYVKFRREEDAEKAVMDLNNRWFNAQAVHAELSPVTDFREACCRQYEMGECTRGGFCNFMHLKPISRELRRELYGRRRKRHRSRSRSRERRSRSKDRRRDRDQTDALAASNHLQPFNIAYVTLTRPTCSFRNASLCFVAGGPVISALSCTTPASASLRLSSPSSSVINCRFLGRIMPSVPLPKESPAVNGSLCPHATKILNRDSKPFPLNGLDKKQDLPDAEDSSRTIQINTKNGAVERKWIRPDLPSRCTWSMGGSNADSPHTHVPKPPNPSILPNILHRIGDTPLVRINKIPKAYGLKCELLAKCEFFNAGGSVKDRISLRMVEDAERAGILKPGDTIIEPTSGNTGIGLALAAAVKGYRCIIVMPEKMSMEKVDVLRALGAEIVRTPTSARFDSPESHVGVAWRLKNEIPNSHILDQYRNASNPLAHYDTTAEEILAQCDGKVDMLVAGAGTGGTITGIARKLKERCPNVKIVGVDPEGSILAEPEEINKTDKTQYEVEGIGYDFIPTVLDRSVIDAWYKSNDEESFNMSRMLIREEGLLCGGSSGTAMAAAVNVAKELKEGQRCVVILPDSIRNYMSKFLNDKWMVQKGFLSEEDLMVKKPWWWNLKLQGLNLSAPLTVLPSVTCQKTIKILKEKSFDQAPVVDESGLILGMVTLGNMLASILAGKIKISDPVSKVIYKQFKQVRLTDNLGKVSRILETDHFALVVHEQIQYLTDGSPSLKQMVFATDSGPQQRHSRGTAEAGAEPQQRHSRGRSRATAEAQQRQEQSHSRGTAEAGAEPQQRQEQSHSRGTAEAQQRQEQSHSRGTAEAGAEAGAEPQQRHSRGRSRATAEAQQRQEQRQEQSHSRGTAEAGAEPQQRHSRGRSRGTAEAGAEPDQRHSRATAEAGAEPQQRHSRGRSRGRSRATAEAQQRQEQSHSRGTAEAGAEAGAEPQQRHSRGRSRATAEAQQRQEQSHSRGTAEAGAEPQQSHSRGTAEAGAEAGAEPQQRHSRGRSRATAEAGAEPQQRHSRGTAEAGAEPQQSHSRGTAEAQQRQEQSHSRGTAEAGAEPQQRHSRGTAEAQQRHSRGRSRATAEAGAEPQQRHSRGTAEAGAEPQQRQEQSHSRGTAEAQQRQEQSHSRGTAEAGAEPQQRHSRGRSRATAEAQQRQEQSHSRGRSRATAEAQQRQEQRQEQSHSRGTAEAGAEPQQRHSRGRSRGRSRATAEAQQRQEQSHSRGTAEPQQRQEQSQIRPRIRARMAEQGILCDLKSLEQQLQSLFSRFAQTDLQTDSKPFCSTFCKLVEYYASRWKGPLPQLGILERALCCFTQASVFFTVNCDHVLRTLSSLALSIFELLLFFDQTDFFQNPLKKTTVTFQECFAALAKYQNVHLLHVERLLRAGGPWTNQNLHAILSESPLPQTEVEECITSEPPVFFELRVRYLLSCQRLPEAQALAKCCAGHPSVGQHLFFYQVYLTGLYKTVDHERLLEEFADFRGKDAVHFLCTLESEENDELLLDFSRAFLSLQMHRGDMHFLCDLVSIWGRLHSRLKTPKKVLLEECEQLILSTTNVNAIFPFIKVIIRELNEEGVQFCVELCANALRSCLPCDVITKSLIYKTMASLVPRDLEICRACALLVFFLERSVEAYKMVYILYMLPDQEYHVDCCPIGNCVRFETLQALKKDLYFDPEFWNLIALRTNCLKLMNEKVLSAALDEIMEENSSEVNGGPIFKAGNHSEHNSGNPAKRKSSNKELTPKIPGEEQGETCLKDTRIYNWTAVSAPVEPESPLATFEKALSEYKKKPYMRLPATAYLEERFTVMPKRRKDLSMFIGACKKVPKKPEATPPVPPPPPQRQRCTKCFSTFSSDQELQRHVKQTCSSLFGFDSDEEGAS</sequence>
<feature type="compositionally biased region" description="Basic residues" evidence="39">
    <location>
        <begin position="188"/>
        <end position="208"/>
    </location>
</feature>
<keyword evidence="25 36" id="KW-0129">CBS domain</keyword>
<comment type="similarity">
    <text evidence="5">Belongs to the krueppel C2H2-type zinc-finger protein family.</text>
</comment>
<evidence type="ECO:0000256" key="23">
    <source>
        <dbReference type="ARBA" id="ARBA00023004"/>
    </source>
</evidence>
<dbReference type="Pfam" id="PF00571">
    <property type="entry name" value="CBS"/>
    <property type="match status" value="1"/>
</dbReference>
<dbReference type="EC" id="4.2.1.22" evidence="9 38"/>
<accession>A0AAV2L863</accession>
<dbReference type="SMART" id="SM00356">
    <property type="entry name" value="ZnF_C3H1"/>
    <property type="match status" value="2"/>
</dbReference>
<dbReference type="PROSITE" id="PS50102">
    <property type="entry name" value="RRM"/>
    <property type="match status" value="1"/>
</dbReference>
<comment type="similarity">
    <text evidence="7">Belongs to the splicing factor SR family.</text>
</comment>
<evidence type="ECO:0000256" key="22">
    <source>
        <dbReference type="ARBA" id="ARBA00022898"/>
    </source>
</evidence>
<dbReference type="InterPro" id="IPR035979">
    <property type="entry name" value="RBD_domain_sf"/>
</dbReference>
<evidence type="ECO:0000256" key="32">
    <source>
        <dbReference type="ARBA" id="ARBA00026192"/>
    </source>
</evidence>
<dbReference type="GO" id="GO:0006535">
    <property type="term" value="P:cysteine biosynthetic process from serine"/>
    <property type="evidence" value="ECO:0007669"/>
    <property type="project" value="UniProtKB-UniRule"/>
</dbReference>
<dbReference type="PROSITE" id="PS50103">
    <property type="entry name" value="ZF_C3H1"/>
    <property type="match status" value="2"/>
</dbReference>
<dbReference type="InterPro" id="IPR057986">
    <property type="entry name" value="TPR_Rlf/292/654"/>
</dbReference>
<evidence type="ECO:0000256" key="18">
    <source>
        <dbReference type="ARBA" id="ARBA00022771"/>
    </source>
</evidence>
<keyword evidence="30 38" id="KW-0456">Lyase</keyword>
<dbReference type="SUPFAM" id="SSF54928">
    <property type="entry name" value="RNA-binding domain, RBD"/>
    <property type="match status" value="1"/>
</dbReference>
<evidence type="ECO:0000256" key="38">
    <source>
        <dbReference type="RuleBase" id="RU361204"/>
    </source>
</evidence>
<keyword evidence="13 38" id="KW-0028">Amino-acid biosynthesis</keyword>
<feature type="compositionally biased region" description="Basic residues" evidence="39">
    <location>
        <begin position="1304"/>
        <end position="1314"/>
    </location>
</feature>
<keyword evidence="31" id="KW-0539">Nucleus</keyword>
<dbReference type="CDD" id="cd04608">
    <property type="entry name" value="CBS_pair_CBS"/>
    <property type="match status" value="1"/>
</dbReference>
<dbReference type="GO" id="GO:0005737">
    <property type="term" value="C:cytoplasm"/>
    <property type="evidence" value="ECO:0007669"/>
    <property type="project" value="UniProtKB-SubCell"/>
</dbReference>
<dbReference type="Pfam" id="PF00642">
    <property type="entry name" value="zf-CCCH"/>
    <property type="match status" value="2"/>
</dbReference>
<evidence type="ECO:0000256" key="4">
    <source>
        <dbReference type="ARBA" id="ARBA00005003"/>
    </source>
</evidence>
<evidence type="ECO:0000256" key="1">
    <source>
        <dbReference type="ARBA" id="ARBA00001933"/>
    </source>
</evidence>
<keyword evidence="16 37" id="KW-0479">Metal-binding</keyword>
<feature type="compositionally biased region" description="Polar residues" evidence="39">
    <location>
        <begin position="1135"/>
        <end position="1150"/>
    </location>
</feature>
<feature type="compositionally biased region" description="Basic and acidic residues" evidence="39">
    <location>
        <begin position="951"/>
        <end position="961"/>
    </location>
</feature>
<dbReference type="InterPro" id="IPR000571">
    <property type="entry name" value="Znf_CCCH"/>
</dbReference>
<evidence type="ECO:0000256" key="15">
    <source>
        <dbReference type="ARBA" id="ARBA00022664"/>
    </source>
</evidence>
<dbReference type="InterPro" id="IPR000504">
    <property type="entry name" value="RRM_dom"/>
</dbReference>
<dbReference type="GO" id="GO:0000981">
    <property type="term" value="F:DNA-binding transcription factor activity, RNA polymerase II-specific"/>
    <property type="evidence" value="ECO:0007669"/>
    <property type="project" value="TreeGrafter"/>
</dbReference>
<feature type="domain" description="C3H1-type" evidence="41">
    <location>
        <begin position="149"/>
        <end position="176"/>
    </location>
</feature>
<dbReference type="FunFam" id="3.40.50.1100:FF:000118">
    <property type="entry name" value="Related to CYS4-cystathionine beta-synthase"/>
    <property type="match status" value="1"/>
</dbReference>
<dbReference type="GO" id="GO:0003723">
    <property type="term" value="F:RNA binding"/>
    <property type="evidence" value="ECO:0007669"/>
    <property type="project" value="UniProtKB-UniRule"/>
</dbReference>
<reference evidence="43 44" key="1">
    <citation type="submission" date="2024-04" db="EMBL/GenBank/DDBJ databases">
        <authorList>
            <person name="Waldvogel A.-M."/>
            <person name="Schoenle A."/>
        </authorList>
    </citation>
    <scope>NUCLEOTIDE SEQUENCE [LARGE SCALE GENOMIC DNA]</scope>
</reference>
<feature type="compositionally biased region" description="Basic residues" evidence="39">
    <location>
        <begin position="1009"/>
        <end position="1019"/>
    </location>
</feature>
<keyword evidence="19 37" id="KW-0862">Zinc</keyword>
<feature type="domain" description="C3H1-type" evidence="41">
    <location>
        <begin position="12"/>
        <end position="40"/>
    </location>
</feature>
<dbReference type="PRINTS" id="PR01848">
    <property type="entry name" value="U2AUXFACTOR"/>
</dbReference>
<evidence type="ECO:0000256" key="17">
    <source>
        <dbReference type="ARBA" id="ARBA00022737"/>
    </source>
</evidence>
<dbReference type="FunFam" id="3.40.50.1100:FF:000003">
    <property type="entry name" value="Cystathionine beta-synthase"/>
    <property type="match status" value="1"/>
</dbReference>
<evidence type="ECO:0000256" key="16">
    <source>
        <dbReference type="ARBA" id="ARBA00022723"/>
    </source>
</evidence>
<keyword evidence="26" id="KW-0238">DNA-binding</keyword>
<evidence type="ECO:0000256" key="8">
    <source>
        <dbReference type="ARBA" id="ARBA00011881"/>
    </source>
</evidence>
<evidence type="ECO:0000256" key="34">
    <source>
        <dbReference type="ARBA" id="ARBA00047490"/>
    </source>
</evidence>
<feature type="compositionally biased region" description="Low complexity" evidence="39">
    <location>
        <begin position="1315"/>
        <end position="1324"/>
    </location>
</feature>
<dbReference type="SUPFAM" id="SSF54631">
    <property type="entry name" value="CBS-domain pair"/>
    <property type="match status" value="1"/>
</dbReference>
<evidence type="ECO:0000256" key="33">
    <source>
        <dbReference type="ARBA" id="ARBA00045425"/>
    </source>
</evidence>
<dbReference type="InterPro" id="IPR005857">
    <property type="entry name" value="Cysta_beta_synth"/>
</dbReference>